<dbReference type="GO" id="GO:0005506">
    <property type="term" value="F:iron ion binding"/>
    <property type="evidence" value="ECO:0007669"/>
    <property type="project" value="InterPro"/>
</dbReference>
<evidence type="ECO:0000256" key="1">
    <source>
        <dbReference type="ARBA" id="ARBA00001971"/>
    </source>
</evidence>
<keyword evidence="7" id="KW-0503">Monooxygenase</keyword>
<evidence type="ECO:0000256" key="5">
    <source>
        <dbReference type="ARBA" id="ARBA00023002"/>
    </source>
</evidence>
<sequence length="282" mass="32348">VRNPPSPTSLPFIGNLFSIPSGHEYIALAKLGEKLKSDTIFIKLFGQKIIVINSAETASEVLDKRSALHSDRPSMPMVADASLMNWPRAPSLIEYNDIWRHYRRILNNWLNKQAVVQFDYLQERQARSLLLGLLDVDGHSQAFEHIKNEFFFAMGSLMFQLAYGYRPQSLEDPFFKEARLATNNAMSAANQTRFLVNVFPSFSYIPDWFPGMKWKRIGREWGVQQEKAKTEPYEWLKRQVANGVHQPSLLAPLLQDHKLLSDLSPAERDKRLKEIGIVLFSG</sequence>
<name>A0A8H2WDQ6_9AGAM</name>
<evidence type="ECO:0000256" key="2">
    <source>
        <dbReference type="ARBA" id="ARBA00010617"/>
    </source>
</evidence>
<evidence type="ECO:0000256" key="3">
    <source>
        <dbReference type="ARBA" id="ARBA00022617"/>
    </source>
</evidence>
<dbReference type="EMBL" id="CAJMWS010000084">
    <property type="protein sequence ID" value="CAE6358375.1"/>
    <property type="molecule type" value="Genomic_DNA"/>
</dbReference>
<proteinExistence type="inferred from homology"/>
<dbReference type="GO" id="GO:0004497">
    <property type="term" value="F:monooxygenase activity"/>
    <property type="evidence" value="ECO:0007669"/>
    <property type="project" value="UniProtKB-KW"/>
</dbReference>
<organism evidence="8 9">
    <name type="scientific">Rhizoctonia solani</name>
    <dbReference type="NCBI Taxonomy" id="456999"/>
    <lineage>
        <taxon>Eukaryota</taxon>
        <taxon>Fungi</taxon>
        <taxon>Dikarya</taxon>
        <taxon>Basidiomycota</taxon>
        <taxon>Agaricomycotina</taxon>
        <taxon>Agaricomycetes</taxon>
        <taxon>Cantharellales</taxon>
        <taxon>Ceratobasidiaceae</taxon>
        <taxon>Rhizoctonia</taxon>
    </lineage>
</organism>
<dbReference type="Pfam" id="PF00067">
    <property type="entry name" value="p450"/>
    <property type="match status" value="1"/>
</dbReference>
<evidence type="ECO:0000313" key="8">
    <source>
        <dbReference type="EMBL" id="CAE6358375.1"/>
    </source>
</evidence>
<keyword evidence="5" id="KW-0560">Oxidoreductase</keyword>
<protein>
    <recommendedName>
        <fullName evidence="10">Cytochrome P450</fullName>
    </recommendedName>
</protein>
<dbReference type="InterPro" id="IPR036396">
    <property type="entry name" value="Cyt_P450_sf"/>
</dbReference>
<comment type="similarity">
    <text evidence="2">Belongs to the cytochrome P450 family.</text>
</comment>
<dbReference type="GO" id="GO:0016705">
    <property type="term" value="F:oxidoreductase activity, acting on paired donors, with incorporation or reduction of molecular oxygen"/>
    <property type="evidence" value="ECO:0007669"/>
    <property type="project" value="InterPro"/>
</dbReference>
<keyword evidence="4" id="KW-0479">Metal-binding</keyword>
<evidence type="ECO:0000256" key="6">
    <source>
        <dbReference type="ARBA" id="ARBA00023004"/>
    </source>
</evidence>
<feature type="non-terminal residue" evidence="8">
    <location>
        <position position="1"/>
    </location>
</feature>
<keyword evidence="6" id="KW-0408">Iron</keyword>
<comment type="caution">
    <text evidence="8">The sequence shown here is derived from an EMBL/GenBank/DDBJ whole genome shotgun (WGS) entry which is preliminary data.</text>
</comment>
<dbReference type="InterPro" id="IPR001128">
    <property type="entry name" value="Cyt_P450"/>
</dbReference>
<dbReference type="AlphaFoldDB" id="A0A8H2WDQ6"/>
<dbReference type="PANTHER" id="PTHR46300:SF7">
    <property type="entry name" value="P450, PUTATIVE (EUROFUNG)-RELATED"/>
    <property type="match status" value="1"/>
</dbReference>
<evidence type="ECO:0000313" key="9">
    <source>
        <dbReference type="Proteomes" id="UP000663846"/>
    </source>
</evidence>
<reference evidence="8" key="1">
    <citation type="submission" date="2021-01" db="EMBL/GenBank/DDBJ databases">
        <authorList>
            <person name="Kaushik A."/>
        </authorList>
    </citation>
    <scope>NUCLEOTIDE SEQUENCE</scope>
    <source>
        <strain evidence="8">AG1-1C</strain>
    </source>
</reference>
<dbReference type="PANTHER" id="PTHR46300">
    <property type="entry name" value="P450, PUTATIVE (EUROFUNG)-RELATED-RELATED"/>
    <property type="match status" value="1"/>
</dbReference>
<keyword evidence="3" id="KW-0349">Heme</keyword>
<evidence type="ECO:0000256" key="7">
    <source>
        <dbReference type="ARBA" id="ARBA00023033"/>
    </source>
</evidence>
<dbReference type="Gene3D" id="1.10.630.10">
    <property type="entry name" value="Cytochrome P450"/>
    <property type="match status" value="1"/>
</dbReference>
<dbReference type="Proteomes" id="UP000663846">
    <property type="component" value="Unassembled WGS sequence"/>
</dbReference>
<dbReference type="GO" id="GO:0020037">
    <property type="term" value="F:heme binding"/>
    <property type="evidence" value="ECO:0007669"/>
    <property type="project" value="InterPro"/>
</dbReference>
<comment type="cofactor">
    <cofactor evidence="1">
        <name>heme</name>
        <dbReference type="ChEBI" id="CHEBI:30413"/>
    </cofactor>
</comment>
<dbReference type="SUPFAM" id="SSF48264">
    <property type="entry name" value="Cytochrome P450"/>
    <property type="match status" value="1"/>
</dbReference>
<evidence type="ECO:0008006" key="10">
    <source>
        <dbReference type="Google" id="ProtNLM"/>
    </source>
</evidence>
<evidence type="ECO:0000256" key="4">
    <source>
        <dbReference type="ARBA" id="ARBA00022723"/>
    </source>
</evidence>
<dbReference type="InterPro" id="IPR050364">
    <property type="entry name" value="Cytochrome_P450_fung"/>
</dbReference>
<gene>
    <name evidence="8" type="ORF">RDB_LOCUS16470</name>
</gene>
<accession>A0A8H2WDQ6</accession>